<keyword evidence="3 6" id="KW-0812">Transmembrane</keyword>
<name>A0AAE4Z7C5_9BACT</name>
<evidence type="ECO:0000256" key="1">
    <source>
        <dbReference type="ARBA" id="ARBA00004167"/>
    </source>
</evidence>
<evidence type="ECO:0000256" key="6">
    <source>
        <dbReference type="SAM" id="Phobius"/>
    </source>
</evidence>
<dbReference type="NCBIfam" id="TIGR02532">
    <property type="entry name" value="IV_pilin_GFxxxE"/>
    <property type="match status" value="1"/>
</dbReference>
<dbReference type="PANTHER" id="PTHR30093:SF44">
    <property type="entry name" value="TYPE II SECRETION SYSTEM CORE PROTEIN G"/>
    <property type="match status" value="1"/>
</dbReference>
<evidence type="ECO:0000256" key="4">
    <source>
        <dbReference type="ARBA" id="ARBA00022989"/>
    </source>
</evidence>
<dbReference type="PANTHER" id="PTHR30093">
    <property type="entry name" value="GENERAL SECRETION PATHWAY PROTEIN G"/>
    <property type="match status" value="1"/>
</dbReference>
<dbReference type="Pfam" id="PF07963">
    <property type="entry name" value="N_methyl"/>
    <property type="match status" value="1"/>
</dbReference>
<evidence type="ECO:0000313" key="8">
    <source>
        <dbReference type="Proteomes" id="UP000702544"/>
    </source>
</evidence>
<organism evidence="7 8">
    <name type="scientific">Candidatus Kutchimonas denitrificans</name>
    <dbReference type="NCBI Taxonomy" id="3056748"/>
    <lineage>
        <taxon>Bacteria</taxon>
        <taxon>Pseudomonadati</taxon>
        <taxon>Gemmatimonadota</taxon>
        <taxon>Gemmatimonadia</taxon>
        <taxon>Candidatus Palauibacterales</taxon>
        <taxon>Candidatus Palauibacteraceae</taxon>
        <taxon>Candidatus Kutchimonas</taxon>
    </lineage>
</organism>
<evidence type="ECO:0000256" key="5">
    <source>
        <dbReference type="ARBA" id="ARBA00023136"/>
    </source>
</evidence>
<reference evidence="7 8" key="1">
    <citation type="submission" date="2020-01" db="EMBL/GenBank/DDBJ databases">
        <title>Genomes assembled from Gulf of Kutch pelagic sediment metagenomes.</title>
        <authorList>
            <person name="Chandrashekar M."/>
            <person name="Mahajan M.S."/>
            <person name="Dave K.J."/>
            <person name="Vatsa P."/>
            <person name="Nathani N.M."/>
        </authorList>
    </citation>
    <scope>NUCLEOTIDE SEQUENCE [LARGE SCALE GENOMIC DNA]</scope>
    <source>
        <strain evidence="7">KS3-K002</strain>
    </source>
</reference>
<dbReference type="Gene3D" id="3.30.700.10">
    <property type="entry name" value="Glycoprotein, Type 4 Pilin"/>
    <property type="match status" value="1"/>
</dbReference>
<comment type="subcellular location">
    <subcellularLocation>
        <location evidence="1">Membrane</location>
        <topology evidence="1">Single-pass membrane protein</topology>
    </subcellularLocation>
</comment>
<accession>A0AAE4Z7C5</accession>
<dbReference type="Proteomes" id="UP000702544">
    <property type="component" value="Unassembled WGS sequence"/>
</dbReference>
<proteinExistence type="predicted"/>
<dbReference type="GO" id="GO:0016020">
    <property type="term" value="C:membrane"/>
    <property type="evidence" value="ECO:0007669"/>
    <property type="project" value="UniProtKB-SubCell"/>
</dbReference>
<dbReference type="InterPro" id="IPR045584">
    <property type="entry name" value="Pilin-like"/>
</dbReference>
<dbReference type="EMBL" id="JAACAK010000014">
    <property type="protein sequence ID" value="NIR73807.1"/>
    <property type="molecule type" value="Genomic_DNA"/>
</dbReference>
<comment type="caution">
    <text evidence="7">The sequence shown here is derived from an EMBL/GenBank/DDBJ whole genome shotgun (WGS) entry which is preliminary data.</text>
</comment>
<keyword evidence="4 6" id="KW-1133">Transmembrane helix</keyword>
<sequence>MWRNKYGLTLIELLTVIIIIGALAVIALPKFVNTRERTYLAAMKSDLRNLATAEENYFSKYLMYTTSTSDIDANISTNVNVYIPNADEQGWRATATHDAAPGKVCEIYYGSSVSGMTATLEGLVECN</sequence>
<protein>
    <submittedName>
        <fullName evidence="7">Prepilin-type N-terminal cleavage/methylation domain-containing protein</fullName>
    </submittedName>
</protein>
<evidence type="ECO:0000256" key="3">
    <source>
        <dbReference type="ARBA" id="ARBA00022692"/>
    </source>
</evidence>
<dbReference type="InterPro" id="IPR012902">
    <property type="entry name" value="N_methyl_site"/>
</dbReference>
<dbReference type="AlphaFoldDB" id="A0AAE4Z7C5"/>
<gene>
    <name evidence="7" type="ORF">GWO12_01630</name>
</gene>
<keyword evidence="5 6" id="KW-0472">Membrane</keyword>
<evidence type="ECO:0000256" key="2">
    <source>
        <dbReference type="ARBA" id="ARBA00022481"/>
    </source>
</evidence>
<feature type="transmembrane region" description="Helical" evidence="6">
    <location>
        <begin position="6"/>
        <end position="28"/>
    </location>
</feature>
<dbReference type="SUPFAM" id="SSF54523">
    <property type="entry name" value="Pili subunits"/>
    <property type="match status" value="1"/>
</dbReference>
<keyword evidence="2" id="KW-0488">Methylation</keyword>
<evidence type="ECO:0000313" key="7">
    <source>
        <dbReference type="EMBL" id="NIR73807.1"/>
    </source>
</evidence>